<organism evidence="3 4">
    <name type="scientific">Biformimicrobium ophioploci</name>
    <dbReference type="NCBI Taxonomy" id="3036711"/>
    <lineage>
        <taxon>Bacteria</taxon>
        <taxon>Pseudomonadati</taxon>
        <taxon>Pseudomonadota</taxon>
        <taxon>Gammaproteobacteria</taxon>
        <taxon>Cellvibrionales</taxon>
        <taxon>Microbulbiferaceae</taxon>
        <taxon>Biformimicrobium</taxon>
    </lineage>
</organism>
<dbReference type="InterPro" id="IPR055101">
    <property type="entry name" value="AIPR_N"/>
</dbReference>
<accession>A0ABQ6LVZ4</accession>
<dbReference type="Pfam" id="PF10592">
    <property type="entry name" value="AIPR"/>
    <property type="match status" value="1"/>
</dbReference>
<reference evidence="3 4" key="1">
    <citation type="submission" date="2023-04" db="EMBL/GenBank/DDBJ databases">
        <title>Marinobulbifer ophiurae gen. nov., sp. Nov., isolate from tissue of brittle star Ophioplocus japonicus.</title>
        <authorList>
            <person name="Kawano K."/>
            <person name="Sawayama S."/>
            <person name="Nakagawa S."/>
        </authorList>
    </citation>
    <scope>NUCLEOTIDE SEQUENCE [LARGE SCALE GENOMIC DNA]</scope>
    <source>
        <strain evidence="3 4">NKW57</strain>
    </source>
</reference>
<dbReference type="EMBL" id="BSYJ01000001">
    <property type="protein sequence ID" value="GMG86267.1"/>
    <property type="molecule type" value="Genomic_DNA"/>
</dbReference>
<dbReference type="Proteomes" id="UP001224392">
    <property type="component" value="Unassembled WGS sequence"/>
</dbReference>
<sequence>MDEKAIIDDYYSDLLEHIKASSDVEGQLIEHEYLEYILALLSDSGEFDDYSIVEDGRDGAERWLVDGYSYDENNYTLTLFATLFSTDPAPDKLTRREVELAVRKLFSFLEITLSNDISSVLEPTSTCYQAAEFIQKYWGNVSKVNLMVISNRQSIDFRKGIESKDFGSRPCSVHIWDLNRIYKLEASRTEREEMDIDLKASPIPCLPANLSGEEFQSLLAVIPAATLVELYGKWGSRLLEQNVRSFLQNRGKVNKGIRSTIIENPGNFFPYNNGITATAEAVEIDVIDGQNCITGFKNLQIVNGGQTTASIYSAYFKDKADISNVFVQMKLTVLSSIEDSDLISKIARYANSQNKVSDADLFSNHPYHVRIEGFSRRIWVPIKADQNSQTHWFYERARGQYLDAQAYMSKAERRKFQKLHPRNQLLTKTDVAKIMNSWDMLPHEVSKGAQKNFAKFAGSVDKDWMKDDLYFNEHYFRKLVTRAFIFRKLEKDVLKASWYLGYRANIVTYAIARLALAIQDRGKDIDYDVLWRAPQVPEAFVEILMTLAESINEKLHDENRPIGNISEYAKRQTFWEAIKNIACDIETLKYCLVDRSDARRLEANSKSIQKEDNSIRAQELALNTSKEIWAKIESYLLEEDAATPSLMGILKTAKNPAKFPSEKQSQVLVKLLARFEDRLA</sequence>
<name>A0ABQ6LVZ4_9GAMM</name>
<gene>
    <name evidence="3" type="ORF">MNKW57_05880</name>
</gene>
<feature type="domain" description="Abortive infection phage resistance protein N-terminal" evidence="2">
    <location>
        <begin position="34"/>
        <end position="183"/>
    </location>
</feature>
<keyword evidence="4" id="KW-1185">Reference proteome</keyword>
<protein>
    <submittedName>
        <fullName evidence="3">AIPR family protein</fullName>
    </submittedName>
</protein>
<evidence type="ECO:0000259" key="2">
    <source>
        <dbReference type="Pfam" id="PF22879"/>
    </source>
</evidence>
<proteinExistence type="predicted"/>
<dbReference type="InterPro" id="IPR018891">
    <property type="entry name" value="AIPR_C"/>
</dbReference>
<evidence type="ECO:0000259" key="1">
    <source>
        <dbReference type="Pfam" id="PF10592"/>
    </source>
</evidence>
<feature type="domain" description="Abortive phage infection protein C-terminal" evidence="1">
    <location>
        <begin position="239"/>
        <end position="557"/>
    </location>
</feature>
<evidence type="ECO:0000313" key="4">
    <source>
        <dbReference type="Proteomes" id="UP001224392"/>
    </source>
</evidence>
<comment type="caution">
    <text evidence="3">The sequence shown here is derived from an EMBL/GenBank/DDBJ whole genome shotgun (WGS) entry which is preliminary data.</text>
</comment>
<evidence type="ECO:0000313" key="3">
    <source>
        <dbReference type="EMBL" id="GMG86267.1"/>
    </source>
</evidence>
<dbReference type="RefSeq" id="WP_285762769.1">
    <property type="nucleotide sequence ID" value="NZ_BSYJ01000001.1"/>
</dbReference>
<dbReference type="Pfam" id="PF22879">
    <property type="entry name" value="AIPR_N"/>
    <property type="match status" value="1"/>
</dbReference>